<organism evidence="7 8">
    <name type="scientific">Artemisia annua</name>
    <name type="common">Sweet wormwood</name>
    <dbReference type="NCBI Taxonomy" id="35608"/>
    <lineage>
        <taxon>Eukaryota</taxon>
        <taxon>Viridiplantae</taxon>
        <taxon>Streptophyta</taxon>
        <taxon>Embryophyta</taxon>
        <taxon>Tracheophyta</taxon>
        <taxon>Spermatophyta</taxon>
        <taxon>Magnoliopsida</taxon>
        <taxon>eudicotyledons</taxon>
        <taxon>Gunneridae</taxon>
        <taxon>Pentapetalae</taxon>
        <taxon>asterids</taxon>
        <taxon>campanulids</taxon>
        <taxon>Asterales</taxon>
        <taxon>Asteraceae</taxon>
        <taxon>Asteroideae</taxon>
        <taxon>Anthemideae</taxon>
        <taxon>Artemisiinae</taxon>
        <taxon>Artemisia</taxon>
    </lineage>
</organism>
<keyword evidence="6" id="KW-0732">Signal</keyword>
<keyword evidence="2 7" id="KW-0121">Carboxypeptidase</keyword>
<dbReference type="InterPro" id="IPR029058">
    <property type="entry name" value="AB_hydrolase_fold"/>
</dbReference>
<evidence type="ECO:0000256" key="3">
    <source>
        <dbReference type="ARBA" id="ARBA00022670"/>
    </source>
</evidence>
<gene>
    <name evidence="7" type="ORF">CTI12_AA119080</name>
</gene>
<dbReference type="GO" id="GO:0016747">
    <property type="term" value="F:acyltransferase activity, transferring groups other than amino-acyl groups"/>
    <property type="evidence" value="ECO:0007669"/>
    <property type="project" value="TreeGrafter"/>
</dbReference>
<sequence length="408" mass="46089">MYKWFLLILLWAASSSLIPSQTIVKTLPGYPGPLPFKLETGYIGVGEDEDVQLFYFFVESEGNPEVDPLIIWLAGGPGCSNLHAFFFEIGPLKILNGNYIDDVPALKVDPNSWTKLANIIYLDGPTLTGYSYTTTSEAARSSDTLSASQTTEFIRKGSSEVSEKSYGYMAGNPLTNKSGDINSRFEFAYQMALISKDLFESTKEECNGEYAEANDKNMLCISRINEVNKRVSDINMSQILEPICGNSTSKLLPTVNQIRMRKQRSVRENPIMIVHAQPSVKDAICNVDYFYAMLWANNRNVMKALNVRKGRVTEENLCNMDMKYDYGYTSLPLYEFNVQSSVEHHEELKSNWDAWYSNGQVAGFKTTYAHDNYSLVFATVKGGGHTVPQYKPKQCFDMVKRWFAHESI</sequence>
<comment type="caution">
    <text evidence="7">The sequence shown here is derived from an EMBL/GenBank/DDBJ whole genome shotgun (WGS) entry which is preliminary data.</text>
</comment>
<keyword evidence="3" id="KW-0645">Protease</keyword>
<dbReference type="Proteomes" id="UP000245207">
    <property type="component" value="Unassembled WGS sequence"/>
</dbReference>
<name>A0A2U1PRS8_ARTAN</name>
<dbReference type="Gene3D" id="3.40.50.1820">
    <property type="entry name" value="alpha/beta hydrolase"/>
    <property type="match status" value="2"/>
</dbReference>
<reference evidence="7 8" key="1">
    <citation type="journal article" date="2018" name="Mol. Plant">
        <title>The genome of Artemisia annua provides insight into the evolution of Asteraceae family and artemisinin biosynthesis.</title>
        <authorList>
            <person name="Shen Q."/>
            <person name="Zhang L."/>
            <person name="Liao Z."/>
            <person name="Wang S."/>
            <person name="Yan T."/>
            <person name="Shi P."/>
            <person name="Liu M."/>
            <person name="Fu X."/>
            <person name="Pan Q."/>
            <person name="Wang Y."/>
            <person name="Lv Z."/>
            <person name="Lu X."/>
            <person name="Zhang F."/>
            <person name="Jiang W."/>
            <person name="Ma Y."/>
            <person name="Chen M."/>
            <person name="Hao X."/>
            <person name="Li L."/>
            <person name="Tang Y."/>
            <person name="Lv G."/>
            <person name="Zhou Y."/>
            <person name="Sun X."/>
            <person name="Brodelius P.E."/>
            <person name="Rose J.K.C."/>
            <person name="Tang K."/>
        </authorList>
    </citation>
    <scope>NUCLEOTIDE SEQUENCE [LARGE SCALE GENOMIC DNA]</scope>
    <source>
        <strain evidence="8">cv. Huhao1</strain>
        <tissue evidence="7">Leaf</tissue>
    </source>
</reference>
<evidence type="ECO:0000256" key="2">
    <source>
        <dbReference type="ARBA" id="ARBA00022645"/>
    </source>
</evidence>
<evidence type="ECO:0000313" key="8">
    <source>
        <dbReference type="Proteomes" id="UP000245207"/>
    </source>
</evidence>
<keyword evidence="4" id="KW-0378">Hydrolase</keyword>
<dbReference type="EMBL" id="PKPP01000813">
    <property type="protein sequence ID" value="PWA88469.1"/>
    <property type="molecule type" value="Genomic_DNA"/>
</dbReference>
<keyword evidence="8" id="KW-1185">Reference proteome</keyword>
<proteinExistence type="inferred from homology"/>
<evidence type="ECO:0000313" key="7">
    <source>
        <dbReference type="EMBL" id="PWA88469.1"/>
    </source>
</evidence>
<dbReference type="InterPro" id="IPR033124">
    <property type="entry name" value="Ser_caboxypep_his_AS"/>
</dbReference>
<keyword evidence="5" id="KW-0325">Glycoprotein</keyword>
<dbReference type="PANTHER" id="PTHR11802">
    <property type="entry name" value="SERINE PROTEASE FAMILY S10 SERINE CARBOXYPEPTIDASE"/>
    <property type="match status" value="1"/>
</dbReference>
<feature type="chain" id="PRO_5015514926" evidence="6">
    <location>
        <begin position="17"/>
        <end position="408"/>
    </location>
</feature>
<dbReference type="GO" id="GO:0006508">
    <property type="term" value="P:proteolysis"/>
    <property type="evidence" value="ECO:0007669"/>
    <property type="project" value="UniProtKB-KW"/>
</dbReference>
<dbReference type="Gene3D" id="3.40.50.11320">
    <property type="match status" value="1"/>
</dbReference>
<dbReference type="AlphaFoldDB" id="A0A2U1PRS8"/>
<dbReference type="PANTHER" id="PTHR11802:SF382">
    <property type="entry name" value="PEPTIDASE S10, SERINE CARBOXYPEPTIDASE, ALPHA_BETA HYDROLASE"/>
    <property type="match status" value="1"/>
</dbReference>
<dbReference type="OrthoDB" id="443318at2759"/>
<accession>A0A2U1PRS8</accession>
<dbReference type="PROSITE" id="PS00560">
    <property type="entry name" value="CARBOXYPEPT_SER_HIS"/>
    <property type="match status" value="1"/>
</dbReference>
<evidence type="ECO:0000256" key="4">
    <source>
        <dbReference type="ARBA" id="ARBA00022801"/>
    </source>
</evidence>
<evidence type="ECO:0000256" key="5">
    <source>
        <dbReference type="ARBA" id="ARBA00023180"/>
    </source>
</evidence>
<dbReference type="Pfam" id="PF00450">
    <property type="entry name" value="Peptidase_S10"/>
    <property type="match status" value="3"/>
</dbReference>
<dbReference type="SUPFAM" id="SSF53474">
    <property type="entry name" value="alpha/beta-Hydrolases"/>
    <property type="match status" value="1"/>
</dbReference>
<evidence type="ECO:0000256" key="6">
    <source>
        <dbReference type="SAM" id="SignalP"/>
    </source>
</evidence>
<feature type="signal peptide" evidence="6">
    <location>
        <begin position="1"/>
        <end position="16"/>
    </location>
</feature>
<comment type="similarity">
    <text evidence="1">Belongs to the peptidase S10 family.</text>
</comment>
<dbReference type="GO" id="GO:0019748">
    <property type="term" value="P:secondary metabolic process"/>
    <property type="evidence" value="ECO:0007669"/>
    <property type="project" value="TreeGrafter"/>
</dbReference>
<dbReference type="PRINTS" id="PR00724">
    <property type="entry name" value="CRBOXYPTASEC"/>
</dbReference>
<dbReference type="InterPro" id="IPR001563">
    <property type="entry name" value="Peptidase_S10"/>
</dbReference>
<protein>
    <submittedName>
        <fullName evidence="7">Peptidase S10, serine carboxypeptidase</fullName>
    </submittedName>
</protein>
<evidence type="ECO:0000256" key="1">
    <source>
        <dbReference type="ARBA" id="ARBA00009431"/>
    </source>
</evidence>
<dbReference type="GO" id="GO:0004185">
    <property type="term" value="F:serine-type carboxypeptidase activity"/>
    <property type="evidence" value="ECO:0007669"/>
    <property type="project" value="InterPro"/>
</dbReference>
<dbReference type="STRING" id="35608.A0A2U1PRS8"/>